<reference evidence="1 2" key="1">
    <citation type="submission" date="2018-07" db="EMBL/GenBank/DDBJ databases">
        <title>Genome sequence of Nitratireductor thuwali#1536.</title>
        <authorList>
            <person name="Michoud G."/>
            <person name="Merlino G."/>
            <person name="Sefrji F.O."/>
            <person name="Daffonchio D."/>
        </authorList>
    </citation>
    <scope>NUCLEOTIDE SEQUENCE [LARGE SCALE GENOMIC DNA]</scope>
    <source>
        <strain evidence="2">Nit1536</strain>
    </source>
</reference>
<keyword evidence="2" id="KW-1185">Reference proteome</keyword>
<organism evidence="1 2">
    <name type="scientific">Nitratireductor thuwali</name>
    <dbReference type="NCBI Taxonomy" id="2267699"/>
    <lineage>
        <taxon>Bacteria</taxon>
        <taxon>Pseudomonadati</taxon>
        <taxon>Pseudomonadota</taxon>
        <taxon>Alphaproteobacteria</taxon>
        <taxon>Hyphomicrobiales</taxon>
        <taxon>Phyllobacteriaceae</taxon>
        <taxon>Nitratireductor</taxon>
    </lineage>
</organism>
<proteinExistence type="predicted"/>
<name>A0ABY5MFB3_9HYPH</name>
<evidence type="ECO:0000313" key="1">
    <source>
        <dbReference type="EMBL" id="UUP16733.1"/>
    </source>
</evidence>
<dbReference type="Pfam" id="PF11379">
    <property type="entry name" value="DUF3182"/>
    <property type="match status" value="1"/>
</dbReference>
<gene>
    <name evidence="1" type="ORF">NTH_01180</name>
</gene>
<accession>A0ABY5MFB3</accession>
<evidence type="ECO:0008006" key="3">
    <source>
        <dbReference type="Google" id="ProtNLM"/>
    </source>
</evidence>
<sequence>MQERAGDAVRKARPLLTWGCRGEAGHEEAAHIVLAKRAALLLGFDYRGRLEDFPGDGRPYCVPRDTLCGDEGSPCLAGLTETDLLGGWVPRRLFATKAIIHPLAPGEAAPPGWPHAFTADARGLTLCGFTALTRAGAMHCGTTLLRSGDIRVKAVSASGGKQQYVARTAGELSDIIDGFDGDCALQDSLVLEENLSDVRTYSVGQTRLGGMVAAYVGQQDLTADNRGETVYGGSRLSVVRGGYRELLSMLSDEDEAICRMAVQFDRLAARRLGLVASRRNYDIVTGIDGAGRRKAAVLEQSWRVGGATGAEIAALEAFEHRPDLNHVQAATVERYGQGTVPPGHATIYFRGNDPSVGPFLKYAVLQDEH</sequence>
<dbReference type="Proteomes" id="UP001342418">
    <property type="component" value="Chromosome"/>
</dbReference>
<evidence type="ECO:0000313" key="2">
    <source>
        <dbReference type="Proteomes" id="UP001342418"/>
    </source>
</evidence>
<dbReference type="InterPro" id="IPR021519">
    <property type="entry name" value="DUF3182"/>
</dbReference>
<dbReference type="EMBL" id="CP030941">
    <property type="protein sequence ID" value="UUP16733.1"/>
    <property type="molecule type" value="Genomic_DNA"/>
</dbReference>
<dbReference type="RefSeq" id="WP_338529138.1">
    <property type="nucleotide sequence ID" value="NZ_CP030941.1"/>
</dbReference>
<protein>
    <recommendedName>
        <fullName evidence="3">DUF3182 domain-containing protein</fullName>
    </recommendedName>
</protein>